<evidence type="ECO:0000313" key="2">
    <source>
        <dbReference type="Proteomes" id="UP000195897"/>
    </source>
</evidence>
<reference evidence="2" key="1">
    <citation type="submission" date="2017-04" db="EMBL/GenBank/DDBJ databases">
        <title>Function of individual gut microbiota members based on whole genome sequencing of pure cultures obtained from chicken caecum.</title>
        <authorList>
            <person name="Medvecky M."/>
            <person name="Cejkova D."/>
            <person name="Polansky O."/>
            <person name="Karasova D."/>
            <person name="Kubasova T."/>
            <person name="Cizek A."/>
            <person name="Rychlik I."/>
        </authorList>
    </citation>
    <scope>NUCLEOTIDE SEQUENCE [LARGE SCALE GENOMIC DNA]</scope>
    <source>
        <strain evidence="2">An180</strain>
    </source>
</reference>
<dbReference type="AlphaFoldDB" id="A0A1Y4L841"/>
<comment type="caution">
    <text evidence="1">The sequence shown here is derived from an EMBL/GenBank/DDBJ whole genome shotgun (WGS) entry which is preliminary data.</text>
</comment>
<name>A0A1Y4L841_9FIRM</name>
<accession>A0A1Y4L841</accession>
<sequence>MSVPYINYKQLEEFYTIKGTCELFEMSKSELKAACEKYNVQPRQNEIGAYGFVKYDICRLHNLLYHEGRNQTANAWEDDPWA</sequence>
<evidence type="ECO:0000313" key="1">
    <source>
        <dbReference type="EMBL" id="OUP52906.1"/>
    </source>
</evidence>
<dbReference type="EMBL" id="NFKK01000006">
    <property type="protein sequence ID" value="OUP52906.1"/>
    <property type="molecule type" value="Genomic_DNA"/>
</dbReference>
<protein>
    <submittedName>
        <fullName evidence="1">Uncharacterized protein</fullName>
    </submittedName>
</protein>
<proteinExistence type="predicted"/>
<dbReference type="Proteomes" id="UP000195897">
    <property type="component" value="Unassembled WGS sequence"/>
</dbReference>
<gene>
    <name evidence="1" type="ORF">B5F17_06630</name>
</gene>
<organism evidence="1 2">
    <name type="scientific">Butyricicoccus pullicaecorum</name>
    <dbReference type="NCBI Taxonomy" id="501571"/>
    <lineage>
        <taxon>Bacteria</taxon>
        <taxon>Bacillati</taxon>
        <taxon>Bacillota</taxon>
        <taxon>Clostridia</taxon>
        <taxon>Eubacteriales</taxon>
        <taxon>Butyricicoccaceae</taxon>
        <taxon>Butyricicoccus</taxon>
    </lineage>
</organism>
<dbReference type="RefSeq" id="WP_087372165.1">
    <property type="nucleotide sequence ID" value="NZ_NFKK01000006.1"/>
</dbReference>